<dbReference type="EMBL" id="JAPWGL010000004">
    <property type="protein sequence ID" value="MCZ4224906.1"/>
    <property type="molecule type" value="Genomic_DNA"/>
</dbReference>
<sequence>MKKLAIIGSGIAGMGCAHKLQHQYDITIFEEADYIGGHTNTITLEEDGKPIYLDSGFMVFNYQTYPNLTEMFAEIDAPVIKTDMSFSVQFLPKKLEYSGSSLNHLFAQRKNLFNISYLKMLMQINRFNKQSVEILDKPAYQDYSIGRFFKEFGYSDDMLWQYLIPMSAAVWSAPMEQILDFPAVTLIRFFKNHGFLGLDTQHQWYTLQNGSQAYREKLIAPFRNRIKINNKIVSVRRLENGKVKVENSKGEQFEFDKVIMASHADQTFEIVKDKTPLETELLSRFRYQLNRAVVHTDEKQMPEAKLAWSSWNYRVEKQGDKLLPSTIYWMNSLQGVSKKTNYFVSINPTETLNPDKIIKEIDYHHPLFDVPAMQAQERLHELNENGPVYYCGSYFKYGFHEDAYKSAVDLCLMMDDGRGKMDEGNGGC</sequence>
<dbReference type="Proteomes" id="UP001144341">
    <property type="component" value="Unassembled WGS sequence"/>
</dbReference>
<feature type="domain" description="Amine oxidase" evidence="1">
    <location>
        <begin position="11"/>
        <end position="268"/>
    </location>
</feature>
<comment type="caution">
    <text evidence="2">The sequence shown here is derived from an EMBL/GenBank/DDBJ whole genome shotgun (WGS) entry which is preliminary data.</text>
</comment>
<evidence type="ECO:0000313" key="3">
    <source>
        <dbReference type="Proteomes" id="UP001144341"/>
    </source>
</evidence>
<dbReference type="PROSITE" id="PS51257">
    <property type="entry name" value="PROKAR_LIPOPROTEIN"/>
    <property type="match status" value="1"/>
</dbReference>
<protein>
    <submittedName>
        <fullName evidence="2">FAD-dependent oxidoreductase</fullName>
    </submittedName>
</protein>
<evidence type="ECO:0000313" key="2">
    <source>
        <dbReference type="EMBL" id="MCZ4224906.1"/>
    </source>
</evidence>
<dbReference type="InterPro" id="IPR002937">
    <property type="entry name" value="Amino_oxidase"/>
</dbReference>
<accession>A0ABT4L149</accession>
<reference evidence="2" key="1">
    <citation type="submission" date="2022-12" db="EMBL/GenBank/DDBJ databases">
        <title>Genome sequence of SJ11.</title>
        <authorList>
            <person name="Woo H."/>
        </authorList>
    </citation>
    <scope>NUCLEOTIDE SEQUENCE</scope>
    <source>
        <strain evidence="2">SJ11</strain>
    </source>
</reference>
<name>A0ABT4L149_9SPHI</name>
<proteinExistence type="predicted"/>
<dbReference type="PANTHER" id="PTHR42923">
    <property type="entry name" value="PROTOPORPHYRINOGEN OXIDASE"/>
    <property type="match status" value="1"/>
</dbReference>
<dbReference type="InterPro" id="IPR036188">
    <property type="entry name" value="FAD/NAD-bd_sf"/>
</dbReference>
<evidence type="ECO:0000259" key="1">
    <source>
        <dbReference type="Pfam" id="PF01593"/>
    </source>
</evidence>
<dbReference type="Gene3D" id="1.10.405.20">
    <property type="match status" value="1"/>
</dbReference>
<dbReference type="Gene3D" id="3.50.50.60">
    <property type="entry name" value="FAD/NAD(P)-binding domain"/>
    <property type="match status" value="1"/>
</dbReference>
<dbReference type="RefSeq" id="WP_269416568.1">
    <property type="nucleotide sequence ID" value="NZ_JAPWGL010000004.1"/>
</dbReference>
<keyword evidence="3" id="KW-1185">Reference proteome</keyword>
<gene>
    <name evidence="2" type="ORF">O0931_16455</name>
</gene>
<dbReference type="Pfam" id="PF01593">
    <property type="entry name" value="Amino_oxidase"/>
    <property type="match status" value="1"/>
</dbReference>
<organism evidence="2 3">
    <name type="scientific">Pedobacter rhodius</name>
    <dbReference type="NCBI Taxonomy" id="3004098"/>
    <lineage>
        <taxon>Bacteria</taxon>
        <taxon>Pseudomonadati</taxon>
        <taxon>Bacteroidota</taxon>
        <taxon>Sphingobacteriia</taxon>
        <taxon>Sphingobacteriales</taxon>
        <taxon>Sphingobacteriaceae</taxon>
        <taxon>Pedobacter</taxon>
    </lineage>
</organism>
<dbReference type="SUPFAM" id="SSF51905">
    <property type="entry name" value="FAD/NAD(P)-binding domain"/>
    <property type="match status" value="1"/>
</dbReference>
<dbReference type="Gene3D" id="3.30.70.1990">
    <property type="match status" value="1"/>
</dbReference>
<dbReference type="PANTHER" id="PTHR42923:SF17">
    <property type="entry name" value="AMINE OXIDASE DOMAIN-CONTAINING PROTEIN"/>
    <property type="match status" value="1"/>
</dbReference>
<dbReference type="InterPro" id="IPR050464">
    <property type="entry name" value="Zeta_carotene_desat/Oxidored"/>
</dbReference>